<keyword evidence="4" id="KW-0813">Transport</keyword>
<evidence type="ECO:0000313" key="19">
    <source>
        <dbReference type="Proteomes" id="UP001141806"/>
    </source>
</evidence>
<evidence type="ECO:0000256" key="12">
    <source>
        <dbReference type="ARBA" id="ARBA00023128"/>
    </source>
</evidence>
<evidence type="ECO:0000256" key="13">
    <source>
        <dbReference type="ARBA" id="ARBA00023160"/>
    </source>
</evidence>
<feature type="domain" description="Carrier" evidence="17">
    <location>
        <begin position="12"/>
        <end position="88"/>
    </location>
</feature>
<reference evidence="18" key="1">
    <citation type="journal article" date="2023" name="Plant J.">
        <title>The genome of the king protea, Protea cynaroides.</title>
        <authorList>
            <person name="Chang J."/>
            <person name="Duong T.A."/>
            <person name="Schoeman C."/>
            <person name="Ma X."/>
            <person name="Roodt D."/>
            <person name="Barker N."/>
            <person name="Li Z."/>
            <person name="Van de Peer Y."/>
            <person name="Mizrachi E."/>
        </authorList>
    </citation>
    <scope>NUCLEOTIDE SEQUENCE</scope>
    <source>
        <tissue evidence="18">Young leaves</tissue>
    </source>
</reference>
<keyword evidence="8" id="KW-0276">Fatty acid metabolism</keyword>
<evidence type="ECO:0000256" key="9">
    <source>
        <dbReference type="ARBA" id="ARBA00022946"/>
    </source>
</evidence>
<evidence type="ECO:0000256" key="7">
    <source>
        <dbReference type="ARBA" id="ARBA00022553"/>
    </source>
</evidence>
<dbReference type="FunFam" id="1.10.1200.10:FF:000003">
    <property type="entry name" value="Acyl carrier protein"/>
    <property type="match status" value="1"/>
</dbReference>
<dbReference type="InterPro" id="IPR036736">
    <property type="entry name" value="ACP-like_sf"/>
</dbReference>
<comment type="similarity">
    <text evidence="3">Belongs to the acyl carrier protein (ACP) family.</text>
</comment>
<dbReference type="PANTHER" id="PTHR20863:SF28">
    <property type="entry name" value="ACYL CARRIER PROTEIN, MITOCHONDRIAL"/>
    <property type="match status" value="1"/>
</dbReference>
<comment type="function">
    <text evidence="15">Carrier of the growing fatty acid chain in fatty acid biosynthesis. May be involved in the synthesis of short and medium chain fatty acids. Accessory and non-catalytic subunit of the mitochondrial membrane respiratory chain NADH dehydrogenase (Complex I), which functions in the transfer of electrons from NADH to the respiratory chain.</text>
</comment>
<keyword evidence="5" id="KW-0596">Phosphopantetheine</keyword>
<dbReference type="GO" id="GO:0000035">
    <property type="term" value="F:acyl binding"/>
    <property type="evidence" value="ECO:0007669"/>
    <property type="project" value="TreeGrafter"/>
</dbReference>
<accession>A0A9Q0KN29</accession>
<name>A0A9Q0KN29_9MAGN</name>
<proteinExistence type="inferred from homology"/>
<keyword evidence="7" id="KW-0597">Phosphoprotein</keyword>
<evidence type="ECO:0000256" key="3">
    <source>
        <dbReference type="ARBA" id="ARBA00010930"/>
    </source>
</evidence>
<organism evidence="18 19">
    <name type="scientific">Protea cynaroides</name>
    <dbReference type="NCBI Taxonomy" id="273540"/>
    <lineage>
        <taxon>Eukaryota</taxon>
        <taxon>Viridiplantae</taxon>
        <taxon>Streptophyta</taxon>
        <taxon>Embryophyta</taxon>
        <taxon>Tracheophyta</taxon>
        <taxon>Spermatophyta</taxon>
        <taxon>Magnoliopsida</taxon>
        <taxon>Proteales</taxon>
        <taxon>Proteaceae</taxon>
        <taxon>Protea</taxon>
    </lineage>
</organism>
<protein>
    <recommendedName>
        <fullName evidence="14">NADH-ubiquinone oxidoreductase 9.6 kDa subunit</fullName>
    </recommendedName>
</protein>
<evidence type="ECO:0000313" key="18">
    <source>
        <dbReference type="EMBL" id="KAJ4973562.1"/>
    </source>
</evidence>
<dbReference type="EMBL" id="JAMYWD010000004">
    <property type="protein sequence ID" value="KAJ4973562.1"/>
    <property type="molecule type" value="Genomic_DNA"/>
</dbReference>
<evidence type="ECO:0000256" key="15">
    <source>
        <dbReference type="ARBA" id="ARBA00057783"/>
    </source>
</evidence>
<evidence type="ECO:0000256" key="14">
    <source>
        <dbReference type="ARBA" id="ARBA00030339"/>
    </source>
</evidence>
<keyword evidence="9" id="KW-0809">Transit peptide</keyword>
<evidence type="ECO:0000256" key="6">
    <source>
        <dbReference type="ARBA" id="ARBA00022516"/>
    </source>
</evidence>
<sequence>MSSHRDDHLEKEEVIERVLDIVKTFPKVVPSKVTPNVHFQKDLGMANLDTVEIVMALEEDEFKLEIPDKEADKIAKHEKHETREIPAEERIINDRGRPLLLTGSNRELDRRSLRQRRRVLSIGQRKGKRRRRLLGRNSRTNQTINTDAMTSRFPSVTGFNDDIGGGNLVSCLLTLATGRRLPLGLFHHRSSRRV</sequence>
<comment type="pathway">
    <text evidence="2">Lipid metabolism; fatty acid biosynthesis.</text>
</comment>
<keyword evidence="19" id="KW-1185">Reference proteome</keyword>
<comment type="subunit">
    <text evidence="16">Complex I is composed of at least 49 different subunits.</text>
</comment>
<evidence type="ECO:0000256" key="2">
    <source>
        <dbReference type="ARBA" id="ARBA00005194"/>
    </source>
</evidence>
<evidence type="ECO:0000256" key="8">
    <source>
        <dbReference type="ARBA" id="ARBA00022832"/>
    </source>
</evidence>
<keyword evidence="11" id="KW-0443">Lipid metabolism</keyword>
<evidence type="ECO:0000256" key="11">
    <source>
        <dbReference type="ARBA" id="ARBA00023098"/>
    </source>
</evidence>
<dbReference type="InterPro" id="IPR003231">
    <property type="entry name" value="ACP"/>
</dbReference>
<dbReference type="Gene3D" id="1.10.1200.10">
    <property type="entry name" value="ACP-like"/>
    <property type="match status" value="1"/>
</dbReference>
<evidence type="ECO:0000256" key="4">
    <source>
        <dbReference type="ARBA" id="ARBA00022448"/>
    </source>
</evidence>
<dbReference type="GO" id="GO:0005739">
    <property type="term" value="C:mitochondrion"/>
    <property type="evidence" value="ECO:0007669"/>
    <property type="project" value="UniProtKB-SubCell"/>
</dbReference>
<dbReference type="OrthoDB" id="448946at2759"/>
<evidence type="ECO:0000256" key="10">
    <source>
        <dbReference type="ARBA" id="ARBA00022982"/>
    </source>
</evidence>
<dbReference type="PROSITE" id="PS50075">
    <property type="entry name" value="CARRIER"/>
    <property type="match status" value="1"/>
</dbReference>
<evidence type="ECO:0000256" key="16">
    <source>
        <dbReference type="ARBA" id="ARBA00063067"/>
    </source>
</evidence>
<keyword evidence="10" id="KW-0249">Electron transport</keyword>
<keyword evidence="13" id="KW-0275">Fatty acid biosynthesis</keyword>
<evidence type="ECO:0000256" key="5">
    <source>
        <dbReference type="ARBA" id="ARBA00022450"/>
    </source>
</evidence>
<dbReference type="SUPFAM" id="SSF47336">
    <property type="entry name" value="ACP-like"/>
    <property type="match status" value="1"/>
</dbReference>
<keyword evidence="12" id="KW-0496">Mitochondrion</keyword>
<evidence type="ECO:0000259" key="17">
    <source>
        <dbReference type="PROSITE" id="PS50075"/>
    </source>
</evidence>
<dbReference type="InterPro" id="IPR009081">
    <property type="entry name" value="PP-bd_ACP"/>
</dbReference>
<dbReference type="AlphaFoldDB" id="A0A9Q0KN29"/>
<dbReference type="GO" id="GO:0000036">
    <property type="term" value="F:acyl carrier activity"/>
    <property type="evidence" value="ECO:0007669"/>
    <property type="project" value="TreeGrafter"/>
</dbReference>
<evidence type="ECO:0000256" key="1">
    <source>
        <dbReference type="ARBA" id="ARBA00004173"/>
    </source>
</evidence>
<comment type="caution">
    <text evidence="18">The sequence shown here is derived from an EMBL/GenBank/DDBJ whole genome shotgun (WGS) entry which is preliminary data.</text>
</comment>
<dbReference type="PANTHER" id="PTHR20863">
    <property type="entry name" value="ACYL CARRIER PROTEIN"/>
    <property type="match status" value="1"/>
</dbReference>
<comment type="subcellular location">
    <subcellularLocation>
        <location evidence="1">Mitochondrion</location>
    </subcellularLocation>
</comment>
<dbReference type="Proteomes" id="UP001141806">
    <property type="component" value="Unassembled WGS sequence"/>
</dbReference>
<keyword evidence="6" id="KW-0444">Lipid biosynthesis</keyword>
<gene>
    <name evidence="18" type="ORF">NE237_006736</name>
</gene>